<dbReference type="SUPFAM" id="SSF48403">
    <property type="entry name" value="Ankyrin repeat"/>
    <property type="match status" value="1"/>
</dbReference>
<dbReference type="InterPro" id="IPR036770">
    <property type="entry name" value="Ankyrin_rpt-contain_sf"/>
</dbReference>
<sequence>MTTALSQACTSNSVSEAIKILSDAPALISEPLAWNDSDGKELTTPAIFIAIDYGHVELVKAMLQFFKGDTSIDKLKSGSGDYNALGWASWVGNLEIVRLLVDVADATVDDEALELSRESGNAEVTKYLLENIDLYSNLDGDADAIMDKACREGDIAMVRRMLNFGYSPEQCAQGPLFIAMKCGHMDIVSLFREVGVEINLDLGGDNSAEKFRAMAEELKEVADENSLADE</sequence>
<evidence type="ECO:0008006" key="5">
    <source>
        <dbReference type="Google" id="ProtNLM"/>
    </source>
</evidence>
<gene>
    <name evidence="3" type="ORF">ACHAWO_000841</name>
</gene>
<dbReference type="AlphaFoldDB" id="A0ABD3MZ89"/>
<dbReference type="EMBL" id="JALLPJ020001335">
    <property type="protein sequence ID" value="KAL3769195.1"/>
    <property type="molecule type" value="Genomic_DNA"/>
</dbReference>
<dbReference type="SMART" id="SM00248">
    <property type="entry name" value="ANK"/>
    <property type="match status" value="4"/>
</dbReference>
<keyword evidence="1" id="KW-0677">Repeat</keyword>
<protein>
    <recommendedName>
        <fullName evidence="5">Ankyrin repeat protein</fullName>
    </recommendedName>
</protein>
<evidence type="ECO:0000256" key="1">
    <source>
        <dbReference type="ARBA" id="ARBA00022737"/>
    </source>
</evidence>
<keyword evidence="4" id="KW-1185">Reference proteome</keyword>
<dbReference type="InterPro" id="IPR002110">
    <property type="entry name" value="Ankyrin_rpt"/>
</dbReference>
<evidence type="ECO:0000313" key="4">
    <source>
        <dbReference type="Proteomes" id="UP001530400"/>
    </source>
</evidence>
<dbReference type="InterPro" id="IPR051165">
    <property type="entry name" value="Multifunctional_ANK_Repeat"/>
</dbReference>
<dbReference type="Pfam" id="PF12796">
    <property type="entry name" value="Ank_2"/>
    <property type="match status" value="2"/>
</dbReference>
<proteinExistence type="predicted"/>
<dbReference type="Proteomes" id="UP001530400">
    <property type="component" value="Unassembled WGS sequence"/>
</dbReference>
<name>A0ABD3MZ89_9STRA</name>
<comment type="caution">
    <text evidence="3">The sequence shown here is derived from an EMBL/GenBank/DDBJ whole genome shotgun (WGS) entry which is preliminary data.</text>
</comment>
<keyword evidence="2" id="KW-0040">ANK repeat</keyword>
<accession>A0ABD3MZ89</accession>
<evidence type="ECO:0000256" key="2">
    <source>
        <dbReference type="ARBA" id="ARBA00023043"/>
    </source>
</evidence>
<reference evidence="3 4" key="1">
    <citation type="submission" date="2024-10" db="EMBL/GenBank/DDBJ databases">
        <title>Updated reference genomes for cyclostephanoid diatoms.</title>
        <authorList>
            <person name="Roberts W.R."/>
            <person name="Alverson A.J."/>
        </authorList>
    </citation>
    <scope>NUCLEOTIDE SEQUENCE [LARGE SCALE GENOMIC DNA]</scope>
    <source>
        <strain evidence="3 4">AJA010-31</strain>
    </source>
</reference>
<organism evidence="3 4">
    <name type="scientific">Cyclotella atomus</name>
    <dbReference type="NCBI Taxonomy" id="382360"/>
    <lineage>
        <taxon>Eukaryota</taxon>
        <taxon>Sar</taxon>
        <taxon>Stramenopiles</taxon>
        <taxon>Ochrophyta</taxon>
        <taxon>Bacillariophyta</taxon>
        <taxon>Coscinodiscophyceae</taxon>
        <taxon>Thalassiosirophycidae</taxon>
        <taxon>Stephanodiscales</taxon>
        <taxon>Stephanodiscaceae</taxon>
        <taxon>Cyclotella</taxon>
    </lineage>
</organism>
<evidence type="ECO:0000313" key="3">
    <source>
        <dbReference type="EMBL" id="KAL3769195.1"/>
    </source>
</evidence>
<dbReference type="PANTHER" id="PTHR24123:SF33">
    <property type="entry name" value="PROTEIN HOS4"/>
    <property type="match status" value="1"/>
</dbReference>
<dbReference type="PANTHER" id="PTHR24123">
    <property type="entry name" value="ANKYRIN REPEAT-CONTAINING"/>
    <property type="match status" value="1"/>
</dbReference>
<dbReference type="Gene3D" id="1.25.40.20">
    <property type="entry name" value="Ankyrin repeat-containing domain"/>
    <property type="match status" value="2"/>
</dbReference>